<protein>
    <submittedName>
        <fullName evidence="2">Uma2 family endonuclease</fullName>
    </submittedName>
</protein>
<keyword evidence="2" id="KW-0255">Endonuclease</keyword>
<name>A0A4V2ERE0_9PSEU</name>
<evidence type="ECO:0000313" key="3">
    <source>
        <dbReference type="Proteomes" id="UP000294257"/>
    </source>
</evidence>
<accession>A0A4V2ERE0</accession>
<evidence type="ECO:0000259" key="1">
    <source>
        <dbReference type="Pfam" id="PF05685"/>
    </source>
</evidence>
<keyword evidence="2" id="KW-0378">Hydrolase</keyword>
<dbReference type="InterPro" id="IPR008538">
    <property type="entry name" value="Uma2"/>
</dbReference>
<dbReference type="AlphaFoldDB" id="A0A4V2ERE0"/>
<dbReference type="GO" id="GO:0004519">
    <property type="term" value="F:endonuclease activity"/>
    <property type="evidence" value="ECO:0007669"/>
    <property type="project" value="UniProtKB-KW"/>
</dbReference>
<keyword evidence="3" id="KW-1185">Reference proteome</keyword>
<proteinExistence type="predicted"/>
<dbReference type="InterPro" id="IPR012296">
    <property type="entry name" value="Nuclease_put_TT1808"/>
</dbReference>
<dbReference type="SUPFAM" id="SSF52980">
    <property type="entry name" value="Restriction endonuclease-like"/>
    <property type="match status" value="1"/>
</dbReference>
<dbReference type="CDD" id="cd06260">
    <property type="entry name" value="DUF820-like"/>
    <property type="match status" value="1"/>
</dbReference>
<reference evidence="2 3" key="1">
    <citation type="submission" date="2019-02" db="EMBL/GenBank/DDBJ databases">
        <title>Genomic Encyclopedia of Type Strains, Phase IV (KMG-IV): sequencing the most valuable type-strain genomes for metagenomic binning, comparative biology and taxonomic classification.</title>
        <authorList>
            <person name="Goeker M."/>
        </authorList>
    </citation>
    <scope>NUCLEOTIDE SEQUENCE [LARGE SCALE GENOMIC DNA]</scope>
    <source>
        <strain evidence="2 3">DSM 101727</strain>
    </source>
</reference>
<dbReference type="RefSeq" id="WP_165401562.1">
    <property type="nucleotide sequence ID" value="NZ_SGWQ01000016.1"/>
</dbReference>
<organism evidence="2 3">
    <name type="scientific">Herbihabitans rhizosphaerae</name>
    <dbReference type="NCBI Taxonomy" id="1872711"/>
    <lineage>
        <taxon>Bacteria</taxon>
        <taxon>Bacillati</taxon>
        <taxon>Actinomycetota</taxon>
        <taxon>Actinomycetes</taxon>
        <taxon>Pseudonocardiales</taxon>
        <taxon>Pseudonocardiaceae</taxon>
        <taxon>Herbihabitans</taxon>
    </lineage>
</organism>
<keyword evidence="2" id="KW-0540">Nuclease</keyword>
<feature type="domain" description="Putative restriction endonuclease" evidence="1">
    <location>
        <begin position="26"/>
        <end position="185"/>
    </location>
</feature>
<dbReference type="Pfam" id="PF05685">
    <property type="entry name" value="Uma2"/>
    <property type="match status" value="1"/>
</dbReference>
<comment type="caution">
    <text evidence="2">The sequence shown here is derived from an EMBL/GenBank/DDBJ whole genome shotgun (WGS) entry which is preliminary data.</text>
</comment>
<evidence type="ECO:0000313" key="2">
    <source>
        <dbReference type="EMBL" id="RZS30522.1"/>
    </source>
</evidence>
<dbReference type="Gene3D" id="3.90.1570.10">
    <property type="entry name" value="tt1808, chain A"/>
    <property type="match status" value="1"/>
</dbReference>
<dbReference type="PANTHER" id="PTHR35400:SF3">
    <property type="entry name" value="SLL1072 PROTEIN"/>
    <property type="match status" value="1"/>
</dbReference>
<dbReference type="Proteomes" id="UP000294257">
    <property type="component" value="Unassembled WGS sequence"/>
</dbReference>
<dbReference type="InterPro" id="IPR011335">
    <property type="entry name" value="Restrct_endonuc-II-like"/>
</dbReference>
<sequence length="198" mass="22211">MTAASNEPGPRYTVTLPFDPRRHYTVEEFARLPEDNSFRYELQDGVIVVSPRPVPRHQYALAELYVQVRGQLPAQLAAFQEVDVDLQLSRARTRVPDLVIIPFDKIKQPGLQAASDLLVVVEILSPGSARDDTEHKASEYAEAGVPQYWLIDPEPPVTATILTLVDGEYEESQRAEHSFTVTEPCPLTIDLDALQLFK</sequence>
<dbReference type="PANTHER" id="PTHR35400">
    <property type="entry name" value="SLR1083 PROTEIN"/>
    <property type="match status" value="1"/>
</dbReference>
<gene>
    <name evidence="2" type="ORF">EV193_11642</name>
</gene>
<dbReference type="EMBL" id="SGWQ01000016">
    <property type="protein sequence ID" value="RZS30522.1"/>
    <property type="molecule type" value="Genomic_DNA"/>
</dbReference>